<proteinExistence type="predicted"/>
<evidence type="ECO:0000313" key="3">
    <source>
        <dbReference type="Proteomes" id="UP000018144"/>
    </source>
</evidence>
<protein>
    <recommendedName>
        <fullName evidence="1">Ubiquitin-like domain-containing protein</fullName>
    </recommendedName>
</protein>
<organism evidence="2 3">
    <name type="scientific">Pyronema omphalodes (strain CBS 100304)</name>
    <name type="common">Pyronema confluens</name>
    <dbReference type="NCBI Taxonomy" id="1076935"/>
    <lineage>
        <taxon>Eukaryota</taxon>
        <taxon>Fungi</taxon>
        <taxon>Dikarya</taxon>
        <taxon>Ascomycota</taxon>
        <taxon>Pezizomycotina</taxon>
        <taxon>Pezizomycetes</taxon>
        <taxon>Pezizales</taxon>
        <taxon>Pyronemataceae</taxon>
        <taxon>Pyronema</taxon>
    </lineage>
</organism>
<sequence length="266" mass="30440">MTVRTQQAVNDTMEVTTRTYEKVEPNLEVSRNNGVMLREIHEIMGSLSINMINLPKNMGYAWPGSSGPTENVIHFEDATGKVVQLPMDLCKDFESLCDVTEIMFRNRPGYKEIVAGMFAVQNSQDGTILPYTYHDQIFPGIKLSVKIVKGTVRTSNPAEFVGRKCGYYNHTTLILIFDEYPMTFFCRHCNGINHGLRNAISISQAARYNICYSSSWLKLCILLQRKKRTRFLSASYVFTVTLGFHCAQHGHQKTMIEEEDFDYIIY</sequence>
<dbReference type="Proteomes" id="UP000018144">
    <property type="component" value="Unassembled WGS sequence"/>
</dbReference>
<dbReference type="AlphaFoldDB" id="U4KX48"/>
<reference evidence="2 3" key="1">
    <citation type="journal article" date="2013" name="PLoS Genet.">
        <title>The genome and development-dependent transcriptomes of Pyronema confluens: a window into fungal evolution.</title>
        <authorList>
            <person name="Traeger S."/>
            <person name="Altegoer F."/>
            <person name="Freitag M."/>
            <person name="Gabaldon T."/>
            <person name="Kempken F."/>
            <person name="Kumar A."/>
            <person name="Marcet-Houben M."/>
            <person name="Poggeler S."/>
            <person name="Stajich J.E."/>
            <person name="Nowrousian M."/>
        </authorList>
    </citation>
    <scope>NUCLEOTIDE SEQUENCE [LARGE SCALE GENOMIC DNA]</scope>
    <source>
        <strain evidence="3">CBS 100304</strain>
        <tissue evidence="2">Vegetative mycelium</tissue>
    </source>
</reference>
<keyword evidence="3" id="KW-1185">Reference proteome</keyword>
<gene>
    <name evidence="2" type="ORF">PCON_06149</name>
</gene>
<dbReference type="Pfam" id="PF22893">
    <property type="entry name" value="ULD_2"/>
    <property type="match status" value="1"/>
</dbReference>
<dbReference type="OrthoDB" id="3045089at2759"/>
<evidence type="ECO:0000259" key="1">
    <source>
        <dbReference type="Pfam" id="PF22893"/>
    </source>
</evidence>
<dbReference type="InterPro" id="IPR054464">
    <property type="entry name" value="ULD_fung"/>
</dbReference>
<accession>U4KX48</accession>
<dbReference type="EMBL" id="HF935296">
    <property type="protein sequence ID" value="CCX06562.1"/>
    <property type="molecule type" value="Genomic_DNA"/>
</dbReference>
<name>U4KX48_PYROM</name>
<evidence type="ECO:0000313" key="2">
    <source>
        <dbReference type="EMBL" id="CCX06562.1"/>
    </source>
</evidence>
<feature type="domain" description="Ubiquitin-like" evidence="1">
    <location>
        <begin position="70"/>
        <end position="148"/>
    </location>
</feature>